<reference evidence="2 3" key="2">
    <citation type="submission" date="2024-07" db="EMBL/GenBank/DDBJ databases">
        <authorList>
            <person name="Akdeniz Z."/>
        </authorList>
    </citation>
    <scope>NUCLEOTIDE SEQUENCE [LARGE SCALE GENOMIC DNA]</scope>
</reference>
<gene>
    <name evidence="1" type="ORF">HINF_LOCUS63090</name>
    <name evidence="2" type="ORF">HINF_LOCUS9473</name>
</gene>
<evidence type="ECO:0000313" key="1">
    <source>
        <dbReference type="EMBL" id="CAI9975445.1"/>
    </source>
</evidence>
<reference evidence="1" key="1">
    <citation type="submission" date="2023-06" db="EMBL/GenBank/DDBJ databases">
        <authorList>
            <person name="Kurt Z."/>
        </authorList>
    </citation>
    <scope>NUCLEOTIDE SEQUENCE</scope>
</reference>
<protein>
    <submittedName>
        <fullName evidence="2">Hypothetical_protein</fullName>
    </submittedName>
</protein>
<comment type="caution">
    <text evidence="1">The sequence shown here is derived from an EMBL/GenBank/DDBJ whole genome shotgun (WGS) entry which is preliminary data.</text>
</comment>
<accession>A0AA86UX54</accession>
<sequence>MNCTIKKKQKVTIQPQSQQYDCKSQKQVQDYSKSPVEQTNNQCNIITVQKQEVNNSSHYQMISCNTTNVSKYLFWDESAKQDVNIMEIVPTETGDQCIQTIQIVVKENQRTVSDDNELFKYIFNDGR</sequence>
<dbReference type="EMBL" id="CATOUU010001169">
    <property type="protein sequence ID" value="CAI9975445.1"/>
    <property type="molecule type" value="Genomic_DNA"/>
</dbReference>
<proteinExistence type="predicted"/>
<name>A0AA86UX54_9EUKA</name>
<keyword evidence="3" id="KW-1185">Reference proteome</keyword>
<dbReference type="Proteomes" id="UP001642409">
    <property type="component" value="Unassembled WGS sequence"/>
</dbReference>
<evidence type="ECO:0000313" key="2">
    <source>
        <dbReference type="EMBL" id="CAL5986570.1"/>
    </source>
</evidence>
<evidence type="ECO:0000313" key="3">
    <source>
        <dbReference type="Proteomes" id="UP001642409"/>
    </source>
</evidence>
<dbReference type="AlphaFoldDB" id="A0AA86UX54"/>
<organism evidence="1">
    <name type="scientific">Hexamita inflata</name>
    <dbReference type="NCBI Taxonomy" id="28002"/>
    <lineage>
        <taxon>Eukaryota</taxon>
        <taxon>Metamonada</taxon>
        <taxon>Diplomonadida</taxon>
        <taxon>Hexamitidae</taxon>
        <taxon>Hexamitinae</taxon>
        <taxon>Hexamita</taxon>
    </lineage>
</organism>
<dbReference type="EMBL" id="CAXDID020000020">
    <property type="protein sequence ID" value="CAL5986570.1"/>
    <property type="molecule type" value="Genomic_DNA"/>
</dbReference>